<dbReference type="Gene3D" id="3.40.50.10090">
    <property type="match status" value="2"/>
</dbReference>
<dbReference type="InterPro" id="IPR036108">
    <property type="entry name" value="4pyrrol_syn_uPrphyn_synt_sf"/>
</dbReference>
<accession>A0A1H7Z156</accession>
<dbReference type="CDD" id="cd06578">
    <property type="entry name" value="HemD"/>
    <property type="match status" value="1"/>
</dbReference>
<keyword evidence="3" id="KW-1185">Reference proteome</keyword>
<name>A0A1H7Z156_9RHOB</name>
<protein>
    <submittedName>
        <fullName evidence="2">Uroporphyrinogen-III synthase</fullName>
    </submittedName>
</protein>
<dbReference type="SUPFAM" id="SSF69618">
    <property type="entry name" value="HemD-like"/>
    <property type="match status" value="1"/>
</dbReference>
<dbReference type="Pfam" id="PF02602">
    <property type="entry name" value="HEM4"/>
    <property type="match status" value="1"/>
</dbReference>
<gene>
    <name evidence="2" type="ORF">SAMN04488103_101349</name>
</gene>
<dbReference type="EMBL" id="FOCE01000001">
    <property type="protein sequence ID" value="SEM51209.1"/>
    <property type="molecule type" value="Genomic_DNA"/>
</dbReference>
<evidence type="ECO:0000313" key="2">
    <source>
        <dbReference type="EMBL" id="SEM51209.1"/>
    </source>
</evidence>
<proteinExistence type="predicted"/>
<organism evidence="2 3">
    <name type="scientific">Gemmobacter aquatilis</name>
    <dbReference type="NCBI Taxonomy" id="933059"/>
    <lineage>
        <taxon>Bacteria</taxon>
        <taxon>Pseudomonadati</taxon>
        <taxon>Pseudomonadota</taxon>
        <taxon>Alphaproteobacteria</taxon>
        <taxon>Rhodobacterales</taxon>
        <taxon>Paracoccaceae</taxon>
        <taxon>Gemmobacter</taxon>
    </lineage>
</organism>
<dbReference type="InterPro" id="IPR003754">
    <property type="entry name" value="4pyrrol_synth_uPrphyn_synth"/>
</dbReference>
<dbReference type="Proteomes" id="UP000198761">
    <property type="component" value="Unassembled WGS sequence"/>
</dbReference>
<dbReference type="STRING" id="933059.SAMN04488103_101349"/>
<sequence>MVILTRPADQGARFAKALRLRLGPVVVLQSPLIQPKFRVPDVPDRAWSAVIFTSGTAVAACEALPAPLRQRLPRLAFCVGHRTAELAKMAGFETISANGDAEALIRCILAKAPQPPLLHLHGAETRGDIAACLTEAGIEASGVVLYDQLVCPLSGDVQTALRGDTPLILPVFSPRTADLLAADLADARAPLHLVAISQATAAPVSRLPLASLTIAARPDADAMLDAVEHLFAAATRLEP</sequence>
<dbReference type="AlphaFoldDB" id="A0A1H7Z156"/>
<reference evidence="2 3" key="1">
    <citation type="submission" date="2016-10" db="EMBL/GenBank/DDBJ databases">
        <authorList>
            <person name="de Groot N.N."/>
        </authorList>
    </citation>
    <scope>NUCLEOTIDE SEQUENCE [LARGE SCALE GENOMIC DNA]</scope>
    <source>
        <strain evidence="2 3">DSM 3857</strain>
    </source>
</reference>
<feature type="domain" description="Tetrapyrrole biosynthesis uroporphyrinogen III synthase" evidence="1">
    <location>
        <begin position="25"/>
        <end position="224"/>
    </location>
</feature>
<evidence type="ECO:0000313" key="3">
    <source>
        <dbReference type="Proteomes" id="UP000198761"/>
    </source>
</evidence>
<dbReference type="GO" id="GO:0033014">
    <property type="term" value="P:tetrapyrrole biosynthetic process"/>
    <property type="evidence" value="ECO:0007669"/>
    <property type="project" value="InterPro"/>
</dbReference>
<evidence type="ECO:0000259" key="1">
    <source>
        <dbReference type="Pfam" id="PF02602"/>
    </source>
</evidence>
<dbReference type="GO" id="GO:0004852">
    <property type="term" value="F:uroporphyrinogen-III synthase activity"/>
    <property type="evidence" value="ECO:0007669"/>
    <property type="project" value="InterPro"/>
</dbReference>